<dbReference type="PANTHER" id="PTHR30314">
    <property type="entry name" value="CELL DIVISION PROTEIN FTSZ-RELATED"/>
    <property type="match status" value="1"/>
</dbReference>
<evidence type="ECO:0000259" key="3">
    <source>
        <dbReference type="SMART" id="SM00864"/>
    </source>
</evidence>
<proteinExistence type="predicted"/>
<organism evidence="4">
    <name type="scientific">uncultured Caudovirales phage</name>
    <dbReference type="NCBI Taxonomy" id="2100421"/>
    <lineage>
        <taxon>Viruses</taxon>
        <taxon>Duplodnaviria</taxon>
        <taxon>Heunggongvirae</taxon>
        <taxon>Uroviricota</taxon>
        <taxon>Caudoviricetes</taxon>
        <taxon>Peduoviridae</taxon>
        <taxon>Maltschvirus</taxon>
        <taxon>Maltschvirus maltsch</taxon>
    </lineage>
</organism>
<protein>
    <submittedName>
        <fullName evidence="4">FtsZ Cell division GTPase</fullName>
    </submittedName>
</protein>
<dbReference type="Pfam" id="PF22453">
    <property type="entry name" value="TubZ-like_C"/>
    <property type="match status" value="1"/>
</dbReference>
<dbReference type="Gene3D" id="3.40.50.1440">
    <property type="entry name" value="Tubulin/FtsZ, GTPase domain"/>
    <property type="match status" value="1"/>
</dbReference>
<keyword evidence="1" id="KW-0547">Nucleotide-binding</keyword>
<name>A0A6J5RW92_9CAUD</name>
<keyword evidence="2" id="KW-0342">GTP-binding</keyword>
<dbReference type="InterPro" id="IPR054719">
    <property type="entry name" value="TubZ-like_C"/>
</dbReference>
<dbReference type="InterPro" id="IPR045061">
    <property type="entry name" value="FtsZ/CetZ"/>
</dbReference>
<dbReference type="InterPro" id="IPR036525">
    <property type="entry name" value="Tubulin/FtsZ_GTPase_sf"/>
</dbReference>
<dbReference type="InterPro" id="IPR003008">
    <property type="entry name" value="Tubulin_FtsZ_GTPase"/>
</dbReference>
<sequence length="452" mass="48751">MSATSINEDETSENIIDDISNIEVKKEDSVDLNKLSALKAKSQAKQQETKMAAKIVSNKERSLSLGIIGSGQAGSRIAETFCKLGYAACVINTAMQDLKYIDIPDANKLLLEYGLGGAAKEIEIGRAAAEAHREEIIQLINDKVGNSQVNVLCLSLGGGSGAGSCETLVDILSEMGKPLVVMTVLPMDTEDAQTKSNALETLSKLSKLTQTKKVNNLIVVDNAKIEAIYHNISQIEFYGVANKAIVNPIDMFNTLSSMPSATKALDPMEFSKVFIDGEGMSVYGEFVVENYTEDTAIAEAVINNLSGNLLAEGFDLKQSKYVGFIVTANKSVWDNIPASSVNYATSMINDLCGNPKGVFKGMYVVDSPDNVVKVYSMFSGLGLPAARIDQLKNETKELQSKVKTKDDSRNLTLQLETGANETVSAAQKIKEKIAIKSSSFGKLLNGVVDRRK</sequence>
<dbReference type="GO" id="GO:0051301">
    <property type="term" value="P:cell division"/>
    <property type="evidence" value="ECO:0007669"/>
    <property type="project" value="UniProtKB-KW"/>
</dbReference>
<dbReference type="EMBL" id="LR797252">
    <property type="protein sequence ID" value="CAB4196515.1"/>
    <property type="molecule type" value="Genomic_DNA"/>
</dbReference>
<dbReference type="PANTHER" id="PTHR30314:SF10">
    <property type="entry name" value="TUBULIN-LIKE PROTEIN CETZ"/>
    <property type="match status" value="1"/>
</dbReference>
<feature type="domain" description="Tubulin/FtsZ GTPase" evidence="3">
    <location>
        <begin position="64"/>
        <end position="260"/>
    </location>
</feature>
<evidence type="ECO:0000313" key="4">
    <source>
        <dbReference type="EMBL" id="CAB4196515.1"/>
    </source>
</evidence>
<evidence type="ECO:0000256" key="2">
    <source>
        <dbReference type="ARBA" id="ARBA00023134"/>
    </source>
</evidence>
<dbReference type="GO" id="GO:0005525">
    <property type="term" value="F:GTP binding"/>
    <property type="evidence" value="ECO:0007669"/>
    <property type="project" value="UniProtKB-KW"/>
</dbReference>
<reference evidence="4" key="1">
    <citation type="submission" date="2020-05" db="EMBL/GenBank/DDBJ databases">
        <authorList>
            <person name="Chiriac C."/>
            <person name="Salcher M."/>
            <person name="Ghai R."/>
            <person name="Kavagutti S V."/>
        </authorList>
    </citation>
    <scope>NUCLEOTIDE SEQUENCE</scope>
</reference>
<dbReference type="SMART" id="SM00864">
    <property type="entry name" value="Tubulin"/>
    <property type="match status" value="1"/>
</dbReference>
<dbReference type="SUPFAM" id="SSF52490">
    <property type="entry name" value="Tubulin nucleotide-binding domain-like"/>
    <property type="match status" value="1"/>
</dbReference>
<dbReference type="GO" id="GO:0003924">
    <property type="term" value="F:GTPase activity"/>
    <property type="evidence" value="ECO:0007669"/>
    <property type="project" value="InterPro"/>
</dbReference>
<keyword evidence="4" id="KW-0131">Cell cycle</keyword>
<keyword evidence="4" id="KW-0132">Cell division</keyword>
<evidence type="ECO:0000256" key="1">
    <source>
        <dbReference type="ARBA" id="ARBA00022741"/>
    </source>
</evidence>
<dbReference type="Pfam" id="PF00091">
    <property type="entry name" value="Tubulin"/>
    <property type="match status" value="1"/>
</dbReference>
<accession>A0A6J5RW92</accession>
<gene>
    <name evidence="4" type="ORF">UFOVP1290_35</name>
</gene>